<dbReference type="Proteomes" id="UP001208114">
    <property type="component" value="Unassembled WGS sequence"/>
</dbReference>
<gene>
    <name evidence="4" type="ORF">N0B16_03965</name>
</gene>
<feature type="signal peptide" evidence="2">
    <location>
        <begin position="1"/>
        <end position="16"/>
    </location>
</feature>
<dbReference type="RefSeq" id="WP_262989431.1">
    <property type="nucleotide sequence ID" value="NZ_JAOTEN010000001.1"/>
</dbReference>
<evidence type="ECO:0000259" key="3">
    <source>
        <dbReference type="Pfam" id="PF18962"/>
    </source>
</evidence>
<dbReference type="NCBIfam" id="TIGR04183">
    <property type="entry name" value="Por_Secre_tail"/>
    <property type="match status" value="1"/>
</dbReference>
<evidence type="ECO:0000313" key="4">
    <source>
        <dbReference type="EMBL" id="MCU7613585.1"/>
    </source>
</evidence>
<keyword evidence="5" id="KW-1185">Reference proteome</keyword>
<accession>A0ABT2VUA0</accession>
<evidence type="ECO:0000313" key="5">
    <source>
        <dbReference type="Proteomes" id="UP001208114"/>
    </source>
</evidence>
<organism evidence="4 5">
    <name type="scientific">Chryseobacterium gilvum</name>
    <dbReference type="NCBI Taxonomy" id="2976534"/>
    <lineage>
        <taxon>Bacteria</taxon>
        <taxon>Pseudomonadati</taxon>
        <taxon>Bacteroidota</taxon>
        <taxon>Flavobacteriia</taxon>
        <taxon>Flavobacteriales</taxon>
        <taxon>Weeksellaceae</taxon>
        <taxon>Chryseobacterium group</taxon>
        <taxon>Chryseobacterium</taxon>
    </lineage>
</organism>
<proteinExistence type="predicted"/>
<dbReference type="Pfam" id="PF18962">
    <property type="entry name" value="Por_Secre_tail"/>
    <property type="match status" value="1"/>
</dbReference>
<evidence type="ECO:0000256" key="2">
    <source>
        <dbReference type="SAM" id="SignalP"/>
    </source>
</evidence>
<feature type="domain" description="Secretion system C-terminal sorting" evidence="3">
    <location>
        <begin position="166"/>
        <end position="226"/>
    </location>
</feature>
<comment type="caution">
    <text evidence="4">The sequence shown here is derived from an EMBL/GenBank/DDBJ whole genome shotgun (WGS) entry which is preliminary data.</text>
</comment>
<sequence>MRKTLFLLLTSGLLAAQNPELFNNNWYISQIVIGSQTFTSPMMQVPIGQSTFTNIGSPSFNSAYYNTATSSIIYSTLTDSFIRYGGGCTLAMYNGTNASAAQAFDQQNCDFFLNNASGVAFNYQIINNGSSKTLIITNNNTGNKVYYNNFFLNTKESDSVKKLVSVYPNPVKELLTIENIEKNLAVKIYDLSGKLILEKKSDNKKIILETGILQKGQYILVVEKHQPYIFIKE</sequence>
<protein>
    <submittedName>
        <fullName evidence="4">T9SS type A sorting domain-containing protein</fullName>
    </submittedName>
</protein>
<feature type="chain" id="PRO_5046474627" evidence="2">
    <location>
        <begin position="17"/>
        <end position="233"/>
    </location>
</feature>
<keyword evidence="1 2" id="KW-0732">Signal</keyword>
<dbReference type="InterPro" id="IPR026444">
    <property type="entry name" value="Secre_tail"/>
</dbReference>
<evidence type="ECO:0000256" key="1">
    <source>
        <dbReference type="ARBA" id="ARBA00022729"/>
    </source>
</evidence>
<dbReference type="EMBL" id="JAOTEN010000001">
    <property type="protein sequence ID" value="MCU7613585.1"/>
    <property type="molecule type" value="Genomic_DNA"/>
</dbReference>
<reference evidence="5" key="1">
    <citation type="submission" date="2023-07" db="EMBL/GenBank/DDBJ databases">
        <title>Chryseobacterium sp. GMJ5 Genome sequencing and assembly.</title>
        <authorList>
            <person name="Jung Y."/>
        </authorList>
    </citation>
    <scope>NUCLEOTIDE SEQUENCE [LARGE SCALE GENOMIC DNA]</scope>
    <source>
        <strain evidence="5">GMJ5</strain>
    </source>
</reference>
<name>A0ABT2VUA0_9FLAO</name>